<dbReference type="PROSITE" id="PS51257">
    <property type="entry name" value="PROKAR_LIPOPROTEIN"/>
    <property type="match status" value="1"/>
</dbReference>
<evidence type="ECO:0000313" key="2">
    <source>
        <dbReference type="Proteomes" id="UP000052237"/>
    </source>
</evidence>
<accession>A0A0S4SD53</accession>
<keyword evidence="2" id="KW-1185">Reference proteome</keyword>
<evidence type="ECO:0000313" key="1">
    <source>
        <dbReference type="EMBL" id="CUU83315.1"/>
    </source>
</evidence>
<protein>
    <submittedName>
        <fullName evidence="1">Lipoprotein</fullName>
    </submittedName>
</protein>
<dbReference type="AlphaFoldDB" id="A0A0S4SD53"/>
<organism evidence="1 2">
    <name type="scientific">Campylobacter hyointestinalis subsp. hyointestinalis</name>
    <dbReference type="NCBI Taxonomy" id="91352"/>
    <lineage>
        <taxon>Bacteria</taxon>
        <taxon>Pseudomonadati</taxon>
        <taxon>Campylobacterota</taxon>
        <taxon>Epsilonproteobacteria</taxon>
        <taxon>Campylobacterales</taxon>
        <taxon>Campylobacteraceae</taxon>
        <taxon>Campylobacter</taxon>
    </lineage>
</organism>
<dbReference type="EMBL" id="FAVB01000003">
    <property type="protein sequence ID" value="CUU83315.1"/>
    <property type="molecule type" value="Genomic_DNA"/>
</dbReference>
<dbReference type="Proteomes" id="UP000052237">
    <property type="component" value="Unassembled WGS sequence"/>
</dbReference>
<keyword evidence="1" id="KW-0449">Lipoprotein</keyword>
<dbReference type="RefSeq" id="WP_059435232.1">
    <property type="nucleotide sequence ID" value="NZ_FAVB01000003.1"/>
</dbReference>
<reference evidence="1 2" key="1">
    <citation type="submission" date="2015-11" db="EMBL/GenBank/DDBJ databases">
        <authorList>
            <consortium name="Pathogen Informatics"/>
        </authorList>
    </citation>
    <scope>NUCLEOTIDE SEQUENCE [LARGE SCALE GENOMIC DNA]</scope>
    <source>
        <strain evidence="1 2">006A-0059</strain>
    </source>
</reference>
<gene>
    <name evidence="1" type="ORF">ERS686654_01402</name>
</gene>
<comment type="caution">
    <text evidence="1">The sequence shown here is derived from an EMBL/GenBank/DDBJ whole genome shotgun (WGS) entry which is preliminary data.</text>
</comment>
<name>A0A0S4SD53_CAMHY</name>
<sequence>MRVFLSLFLSLFFSGCAEIVYKDVYVPVTCPLNLDEKPEFDGSFESAKELMGYFLRAEEKLKICIGE</sequence>
<proteinExistence type="predicted"/>